<dbReference type="EMBL" id="LN736366">
    <property type="protein sequence ID" value="CEP63118.1"/>
    <property type="molecule type" value="Genomic_DNA"/>
</dbReference>
<feature type="compositionally biased region" description="Basic and acidic residues" evidence="1">
    <location>
        <begin position="264"/>
        <end position="288"/>
    </location>
</feature>
<organism evidence="2 3">
    <name type="scientific">Lachancea lanzarotensis</name>
    <dbReference type="NCBI Taxonomy" id="1245769"/>
    <lineage>
        <taxon>Eukaryota</taxon>
        <taxon>Fungi</taxon>
        <taxon>Dikarya</taxon>
        <taxon>Ascomycota</taxon>
        <taxon>Saccharomycotina</taxon>
        <taxon>Saccharomycetes</taxon>
        <taxon>Saccharomycetales</taxon>
        <taxon>Saccharomycetaceae</taxon>
        <taxon>Lachancea</taxon>
    </lineage>
</organism>
<evidence type="ECO:0000313" key="2">
    <source>
        <dbReference type="EMBL" id="CEP63118.1"/>
    </source>
</evidence>
<keyword evidence="3" id="KW-1185">Reference proteome</keyword>
<accession>A0A0C7N5B1</accession>
<proteinExistence type="predicted"/>
<reference evidence="2 3" key="1">
    <citation type="submission" date="2014-12" db="EMBL/GenBank/DDBJ databases">
        <authorList>
            <person name="Neuveglise Cecile"/>
        </authorList>
    </citation>
    <scope>NUCLEOTIDE SEQUENCE [LARGE SCALE GENOMIC DNA]</scope>
    <source>
        <strain evidence="2 3">CBS 12615</strain>
    </source>
</reference>
<dbReference type="AlphaFoldDB" id="A0A0C7N5B1"/>
<dbReference type="Proteomes" id="UP000054304">
    <property type="component" value="Unassembled WGS sequence"/>
</dbReference>
<dbReference type="InterPro" id="IPR018555">
    <property type="entry name" value="C630.06c-like"/>
</dbReference>
<feature type="region of interest" description="Disordered" evidence="1">
    <location>
        <begin position="257"/>
        <end position="311"/>
    </location>
</feature>
<feature type="compositionally biased region" description="Basic and acidic residues" evidence="1">
    <location>
        <begin position="150"/>
        <end position="166"/>
    </location>
</feature>
<dbReference type="HOGENOM" id="CLU_077719_1_0_1"/>
<evidence type="ECO:0000313" key="3">
    <source>
        <dbReference type="Proteomes" id="UP000054304"/>
    </source>
</evidence>
<dbReference type="GeneID" id="34686608"/>
<evidence type="ECO:0000256" key="1">
    <source>
        <dbReference type="SAM" id="MobiDB-lite"/>
    </source>
</evidence>
<protein>
    <submittedName>
        <fullName evidence="2">LALA0S07e02784g1_1</fullName>
    </submittedName>
</protein>
<dbReference type="Pfam" id="PF09428">
    <property type="entry name" value="DUF2011"/>
    <property type="match status" value="1"/>
</dbReference>
<dbReference type="OrthoDB" id="3994490at2759"/>
<sequence length="311" mass="35847">MLFSDVTLVNSVKIGRPLLDPLIDNVLSGRNMNKTHLVIQTIRLTQLKAFKQWTLLKCMVQALTLNYSSGIKVLTQTCSSVARRDLYNEDNDSAASSTKLEEEMTPKFEFVTVDQTSETQGKDIGEGAMVEEEVFDFPLFSFGGNMDIINDRDPSDDLSENQERSRGRNPTRLIKVSLREESPDLVQQERPRSYYFADFSQDDIKRFRISAIDYEVAIQDHTLPTSESATVDKRFPINLDQHNKKIEAERLRELKVRRRRPGKKQREARKQGAERLKQRLQSAKDVKKLVKKKFHKRGGKKNHKTTEMVAK</sequence>
<feature type="compositionally biased region" description="Basic residues" evidence="1">
    <location>
        <begin position="289"/>
        <end position="303"/>
    </location>
</feature>
<dbReference type="RefSeq" id="XP_022629339.1">
    <property type="nucleotide sequence ID" value="XM_022771431.1"/>
</dbReference>
<gene>
    <name evidence="2" type="ORF">LALA0_S07e02784g</name>
</gene>
<dbReference type="STRING" id="1245769.A0A0C7N5B1"/>
<name>A0A0C7N5B1_9SACH</name>
<feature type="region of interest" description="Disordered" evidence="1">
    <location>
        <begin position="150"/>
        <end position="170"/>
    </location>
</feature>